<dbReference type="EMBL" id="PCPP01000001">
    <property type="protein sequence ID" value="PRB85690.1"/>
    <property type="molecule type" value="Genomic_DNA"/>
</dbReference>
<name>A0A2S9CYZ8_CHRCI</name>
<evidence type="ECO:0000313" key="2">
    <source>
        <dbReference type="EMBL" id="PRB90586.1"/>
    </source>
</evidence>
<organism evidence="1 4">
    <name type="scientific">Chryseobacterium culicis</name>
    <dbReference type="NCBI Taxonomy" id="680127"/>
    <lineage>
        <taxon>Bacteria</taxon>
        <taxon>Pseudomonadati</taxon>
        <taxon>Bacteroidota</taxon>
        <taxon>Flavobacteriia</taxon>
        <taxon>Flavobacteriales</taxon>
        <taxon>Weeksellaceae</taxon>
        <taxon>Chryseobacterium group</taxon>
        <taxon>Chryseobacterium</taxon>
    </lineage>
</organism>
<reference evidence="3 4" key="1">
    <citation type="submission" date="2017-09" db="EMBL/GenBank/DDBJ databases">
        <title>Genomic, metabolic, and phenotypic characteristics of bacterial isolates from the natural microbiome of the model nematode Caenorhabditis elegans.</title>
        <authorList>
            <person name="Zimmermann J."/>
            <person name="Obeng N."/>
            <person name="Yang W."/>
            <person name="Obeng O."/>
            <person name="Kissoyan K."/>
            <person name="Pees B."/>
            <person name="Dirksen P."/>
            <person name="Hoppner M."/>
            <person name="Franke A."/>
            <person name="Rosenstiel P."/>
            <person name="Leippe M."/>
            <person name="Dierking K."/>
            <person name="Kaleta C."/>
            <person name="Schulenburg H."/>
        </authorList>
    </citation>
    <scope>NUCLEOTIDE SEQUENCE [LARGE SCALE GENOMIC DNA]</scope>
    <source>
        <strain evidence="1 4">MYb25</strain>
        <strain evidence="2 3">MYb44</strain>
    </source>
</reference>
<dbReference type="Proteomes" id="UP000238325">
    <property type="component" value="Unassembled WGS sequence"/>
</dbReference>
<dbReference type="EMBL" id="PCPH01000002">
    <property type="protein sequence ID" value="PRB90586.1"/>
    <property type="molecule type" value="Genomic_DNA"/>
</dbReference>
<evidence type="ECO:0000313" key="1">
    <source>
        <dbReference type="EMBL" id="PRB85690.1"/>
    </source>
</evidence>
<proteinExistence type="predicted"/>
<gene>
    <name evidence="1" type="ORF">CQ022_05385</name>
    <name evidence="2" type="ORF">CQ033_07600</name>
</gene>
<dbReference type="AlphaFoldDB" id="A0A2S9CYZ8"/>
<sequence>MDVYSQVGIDSSAPKITLDGVGKPTQSVALNRIIASTITGAQLKTKTYISTERGAFVFITDTDTDTDTTLSDQAMNITSLGFNDEIWVKLGEGNFDITNVTFINNPSKQTAVLGNKYSVPLYVQ</sequence>
<evidence type="ECO:0000313" key="3">
    <source>
        <dbReference type="Proteomes" id="UP000238325"/>
    </source>
</evidence>
<protein>
    <submittedName>
        <fullName evidence="1">Uncharacterized protein</fullName>
    </submittedName>
</protein>
<comment type="caution">
    <text evidence="1">The sequence shown here is derived from an EMBL/GenBank/DDBJ whole genome shotgun (WGS) entry which is preliminary data.</text>
</comment>
<accession>A0A2S9CYZ8</accession>
<dbReference type="Proteomes" id="UP000238534">
    <property type="component" value="Unassembled WGS sequence"/>
</dbReference>
<evidence type="ECO:0000313" key="4">
    <source>
        <dbReference type="Proteomes" id="UP000238534"/>
    </source>
</evidence>
<keyword evidence="3" id="KW-1185">Reference proteome</keyword>